<dbReference type="PANTHER" id="PTHR48154:SF1">
    <property type="entry name" value="PROTEIN, PUTATIVE-RELATED"/>
    <property type="match status" value="1"/>
</dbReference>
<dbReference type="PANTHER" id="PTHR48154">
    <property type="entry name" value="PROTEIN, PUTATIVE-RELATED"/>
    <property type="match status" value="1"/>
</dbReference>
<evidence type="ECO:0000313" key="4">
    <source>
        <dbReference type="EMBL" id="KAI5385491.1"/>
    </source>
</evidence>
<feature type="coiled-coil region" evidence="1">
    <location>
        <begin position="364"/>
        <end position="398"/>
    </location>
</feature>
<evidence type="ECO:0000259" key="3">
    <source>
        <dbReference type="Pfam" id="PF24924"/>
    </source>
</evidence>
<comment type="caution">
    <text evidence="4">The sequence shown here is derived from an EMBL/GenBank/DDBJ whole genome shotgun (WGS) entry which is preliminary data.</text>
</comment>
<dbReference type="Gramene" id="Psat07G0218800-T1">
    <property type="protein sequence ID" value="KAI5385491.1"/>
    <property type="gene ID" value="KIW84_072188"/>
</dbReference>
<keyword evidence="2" id="KW-0472">Membrane</keyword>
<sequence>MGSNQKKGTNFCVEYGDLLTIMNTEVDAWAIFTLAQFYDPPLRCFTFQDFQLAPTLEEFSHIANIGIKDEIPYTGLGELPTHQQIGSAIRLDKAEVKANLGPKGGTSGFTLKFLVGKASDFKSKEDWVAFNAVLALILYGIVLFPNIDDFVDMTAIRIFLLKNPIPTLLADVYHSIHWRNEKKGGMIQCCAPLLYKWFLSHLPSEGPFVQNKDNLKWSQKIMSLTANDIAWYSRVYDDVDIIVKCGNFHNVPLIGTRGCINYNPELAMRQLGFPMDDKPEDKLLEGFLLGEGVKDVDLVKRIGRAWTKVRREGKRERGKKNCIARGPYTSWVQARASQDKLPYPYEPPMHTNPPEPTHVTMEEAKELKVVIQSLEKENEELRLNLLRITEERDNHKWELGRKKTQLQANVERTDKEEYKRKRVKQGLDQAESCLNTVKSQLKEAERDCREKEKWWKLATKQKKEIRETLEAEIANLSVSLRESKEREEQERRSKESVMAATQVTPEMWNGKKYPSVRNARNIHKTESPPKIIYSQRGKGEISIKPMKTKREMVVATKSGSGVGYARGRY</sequence>
<dbReference type="Pfam" id="PF24924">
    <property type="entry name" value="DUF7745"/>
    <property type="match status" value="1"/>
</dbReference>
<keyword evidence="5" id="KW-1185">Reference proteome</keyword>
<keyword evidence="2" id="KW-0812">Transmembrane</keyword>
<dbReference type="AlphaFoldDB" id="A0A9D4ZUS2"/>
<feature type="coiled-coil region" evidence="1">
    <location>
        <begin position="427"/>
        <end position="486"/>
    </location>
</feature>
<organism evidence="4 5">
    <name type="scientific">Pisum sativum</name>
    <name type="common">Garden pea</name>
    <name type="synonym">Lathyrus oleraceus</name>
    <dbReference type="NCBI Taxonomy" id="3888"/>
    <lineage>
        <taxon>Eukaryota</taxon>
        <taxon>Viridiplantae</taxon>
        <taxon>Streptophyta</taxon>
        <taxon>Embryophyta</taxon>
        <taxon>Tracheophyta</taxon>
        <taxon>Spermatophyta</taxon>
        <taxon>Magnoliopsida</taxon>
        <taxon>eudicotyledons</taxon>
        <taxon>Gunneridae</taxon>
        <taxon>Pentapetalae</taxon>
        <taxon>rosids</taxon>
        <taxon>fabids</taxon>
        <taxon>Fabales</taxon>
        <taxon>Fabaceae</taxon>
        <taxon>Papilionoideae</taxon>
        <taxon>50 kb inversion clade</taxon>
        <taxon>NPAAA clade</taxon>
        <taxon>Hologalegina</taxon>
        <taxon>IRL clade</taxon>
        <taxon>Fabeae</taxon>
        <taxon>Lathyrus</taxon>
    </lineage>
</organism>
<evidence type="ECO:0000313" key="5">
    <source>
        <dbReference type="Proteomes" id="UP001058974"/>
    </source>
</evidence>
<protein>
    <recommendedName>
        <fullName evidence="3">DUF7745 domain-containing protein</fullName>
    </recommendedName>
</protein>
<dbReference type="Proteomes" id="UP001058974">
    <property type="component" value="Chromosome 7"/>
</dbReference>
<reference evidence="4 5" key="1">
    <citation type="journal article" date="2022" name="Nat. Genet.">
        <title>Improved pea reference genome and pan-genome highlight genomic features and evolutionary characteristics.</title>
        <authorList>
            <person name="Yang T."/>
            <person name="Liu R."/>
            <person name="Luo Y."/>
            <person name="Hu S."/>
            <person name="Wang D."/>
            <person name="Wang C."/>
            <person name="Pandey M.K."/>
            <person name="Ge S."/>
            <person name="Xu Q."/>
            <person name="Li N."/>
            <person name="Li G."/>
            <person name="Huang Y."/>
            <person name="Saxena R.K."/>
            <person name="Ji Y."/>
            <person name="Li M."/>
            <person name="Yan X."/>
            <person name="He Y."/>
            <person name="Liu Y."/>
            <person name="Wang X."/>
            <person name="Xiang C."/>
            <person name="Varshney R.K."/>
            <person name="Ding H."/>
            <person name="Gao S."/>
            <person name="Zong X."/>
        </authorList>
    </citation>
    <scope>NUCLEOTIDE SEQUENCE [LARGE SCALE GENOMIC DNA]</scope>
    <source>
        <strain evidence="4 5">cv. Zhongwan 6</strain>
    </source>
</reference>
<keyword evidence="1" id="KW-0175">Coiled coil</keyword>
<accession>A0A9D4ZUS2</accession>
<gene>
    <name evidence="4" type="ORF">KIW84_072188</name>
</gene>
<proteinExistence type="predicted"/>
<dbReference type="InterPro" id="IPR056647">
    <property type="entry name" value="DUF7745"/>
</dbReference>
<feature type="transmembrane region" description="Helical" evidence="2">
    <location>
        <begin position="127"/>
        <end position="147"/>
    </location>
</feature>
<feature type="domain" description="DUF7745" evidence="3">
    <location>
        <begin position="7"/>
        <end position="336"/>
    </location>
</feature>
<name>A0A9D4ZUS2_PEA</name>
<dbReference type="EMBL" id="JAMSHJ010000007">
    <property type="protein sequence ID" value="KAI5385491.1"/>
    <property type="molecule type" value="Genomic_DNA"/>
</dbReference>
<evidence type="ECO:0000256" key="2">
    <source>
        <dbReference type="SAM" id="Phobius"/>
    </source>
</evidence>
<keyword evidence="2" id="KW-1133">Transmembrane helix</keyword>
<evidence type="ECO:0000256" key="1">
    <source>
        <dbReference type="SAM" id="Coils"/>
    </source>
</evidence>